<dbReference type="Pfam" id="PF00209">
    <property type="entry name" value="SNF"/>
    <property type="match status" value="2"/>
</dbReference>
<reference evidence="8 9" key="1">
    <citation type="submission" date="2016-11" db="EMBL/GenBank/DDBJ databases">
        <authorList>
            <person name="Jaros S."/>
            <person name="Januszkiewicz K."/>
            <person name="Wedrychowicz H."/>
        </authorList>
    </citation>
    <scope>NUCLEOTIDE SEQUENCE [LARGE SCALE GENOMIC DNA]</scope>
    <source>
        <strain evidence="8 9">DSM 19022</strain>
    </source>
</reference>
<feature type="transmembrane region" description="Helical" evidence="7">
    <location>
        <begin position="171"/>
        <end position="199"/>
    </location>
</feature>
<feature type="transmembrane region" description="Helical" evidence="7">
    <location>
        <begin position="211"/>
        <end position="235"/>
    </location>
</feature>
<dbReference type="InterPro" id="IPR037272">
    <property type="entry name" value="SNS_sf"/>
</dbReference>
<evidence type="ECO:0000256" key="6">
    <source>
        <dbReference type="RuleBase" id="RU003732"/>
    </source>
</evidence>
<dbReference type="OrthoDB" id="9762833at2"/>
<dbReference type="PANTHER" id="PTHR42948">
    <property type="entry name" value="TRANSPORTER"/>
    <property type="match status" value="1"/>
</dbReference>
<evidence type="ECO:0000313" key="8">
    <source>
        <dbReference type="EMBL" id="SHJ04178.1"/>
    </source>
</evidence>
<evidence type="ECO:0000256" key="7">
    <source>
        <dbReference type="SAM" id="Phobius"/>
    </source>
</evidence>
<dbReference type="SUPFAM" id="SSF161070">
    <property type="entry name" value="SNF-like"/>
    <property type="match status" value="1"/>
</dbReference>
<dbReference type="CDD" id="cd10336">
    <property type="entry name" value="SLC6sbd_Tyt1-Like"/>
    <property type="match status" value="1"/>
</dbReference>
<feature type="transmembrane region" description="Helical" evidence="7">
    <location>
        <begin position="293"/>
        <end position="326"/>
    </location>
</feature>
<evidence type="ECO:0000256" key="1">
    <source>
        <dbReference type="ARBA" id="ARBA00004141"/>
    </source>
</evidence>
<dbReference type="GO" id="GO:0016020">
    <property type="term" value="C:membrane"/>
    <property type="evidence" value="ECO:0007669"/>
    <property type="project" value="UniProtKB-SubCell"/>
</dbReference>
<feature type="transmembrane region" description="Helical" evidence="7">
    <location>
        <begin position="85"/>
        <end position="103"/>
    </location>
</feature>
<dbReference type="NCBIfam" id="NF037979">
    <property type="entry name" value="Na_transp"/>
    <property type="match status" value="1"/>
</dbReference>
<sequence length="445" mass="48157">MEQKNRGTWASSFGFIMAAAGSAVGLGNLWKFPYLAGMNGGGAFVLIYLLIVVFVGYTIMLGEMTIGRATQLNALGAYKKLNKKYTWVGACGVLAGFLILSFYNVVGGWVIKYIIQFLFGGVKGNASEFFGSFISSAAEPLIWTLVFAAFTGYIVWRGISGGIEKFSKVMMPALFVLLVVVVIRSVTLPGAGAGLAFYLTPDFSKLTPSTIVAALGQVFFSLSLGMGCMITYGSYLNKDENLAKDAFIVPFMDTAVALLAGFAIMPAVFAFGYEPGAGPGLMFITLPSIFAEMPLGTIFGLCFFILVLFAAVTSSISLLEVCAAYCIDEFKWSRTKATWLLTGIIFILNILSSLSMGPLSHVLIFGKNFFDLFDFITSNILLPLGGLMMCIFIGYVWGIDNAIAEITQNGKFPFKSRGFWTLMVKVIAPIAVFIVFLNTLGIIKF</sequence>
<evidence type="ECO:0000256" key="2">
    <source>
        <dbReference type="ARBA" id="ARBA00022448"/>
    </source>
</evidence>
<keyword evidence="3 6" id="KW-0812">Transmembrane</keyword>
<feature type="transmembrane region" description="Helical" evidence="7">
    <location>
        <begin position="380"/>
        <end position="398"/>
    </location>
</feature>
<evidence type="ECO:0000256" key="3">
    <source>
        <dbReference type="ARBA" id="ARBA00022692"/>
    </source>
</evidence>
<keyword evidence="2 6" id="KW-0813">Transport</keyword>
<feature type="transmembrane region" description="Helical" evidence="7">
    <location>
        <begin position="419"/>
        <end position="443"/>
    </location>
</feature>
<keyword evidence="4 7" id="KW-1133">Transmembrane helix</keyword>
<gene>
    <name evidence="8" type="ORF">SAMN02745176_02188</name>
</gene>
<dbReference type="PROSITE" id="PS00610">
    <property type="entry name" value="NA_NEUROTRAN_SYMP_1"/>
    <property type="match status" value="1"/>
</dbReference>
<dbReference type="GO" id="GO:0015293">
    <property type="term" value="F:symporter activity"/>
    <property type="evidence" value="ECO:0007669"/>
    <property type="project" value="UniProtKB-KW"/>
</dbReference>
<feature type="transmembrane region" description="Helical" evidence="7">
    <location>
        <begin position="42"/>
        <end position="64"/>
    </location>
</feature>
<dbReference type="PANTHER" id="PTHR42948:SF1">
    <property type="entry name" value="TRANSPORTER"/>
    <property type="match status" value="1"/>
</dbReference>
<comment type="similarity">
    <text evidence="6">Belongs to the sodium:neurotransmitter symporter (SNF) (TC 2.A.22) family.</text>
</comment>
<feature type="transmembrane region" description="Helical" evidence="7">
    <location>
        <begin position="247"/>
        <end position="273"/>
    </location>
</feature>
<accession>A0A1M6G2G2</accession>
<dbReference type="EMBL" id="FQZS01000014">
    <property type="protein sequence ID" value="SHJ04178.1"/>
    <property type="molecule type" value="Genomic_DNA"/>
</dbReference>
<evidence type="ECO:0000256" key="5">
    <source>
        <dbReference type="ARBA" id="ARBA00023136"/>
    </source>
</evidence>
<name>A0A1M6G2G2_9FIRM</name>
<keyword evidence="5 7" id="KW-0472">Membrane</keyword>
<feature type="transmembrane region" description="Helical" evidence="7">
    <location>
        <begin position="12"/>
        <end position="30"/>
    </location>
</feature>
<dbReference type="InterPro" id="IPR000175">
    <property type="entry name" value="Na/ntran_symport"/>
</dbReference>
<dbReference type="Proteomes" id="UP000184442">
    <property type="component" value="Unassembled WGS sequence"/>
</dbReference>
<feature type="transmembrane region" description="Helical" evidence="7">
    <location>
        <begin position="141"/>
        <end position="159"/>
    </location>
</feature>
<dbReference type="PROSITE" id="PS50267">
    <property type="entry name" value="NA_NEUROTRAN_SYMP_3"/>
    <property type="match status" value="1"/>
</dbReference>
<dbReference type="AlphaFoldDB" id="A0A1M6G2G2"/>
<keyword evidence="6" id="KW-0769">Symport</keyword>
<dbReference type="InterPro" id="IPR047218">
    <property type="entry name" value="YocR/YhdH-like"/>
</dbReference>
<keyword evidence="9" id="KW-1185">Reference proteome</keyword>
<dbReference type="PRINTS" id="PR00176">
    <property type="entry name" value="NANEUSMPORT"/>
</dbReference>
<evidence type="ECO:0000313" key="9">
    <source>
        <dbReference type="Proteomes" id="UP000184442"/>
    </source>
</evidence>
<dbReference type="RefSeq" id="WP_073026237.1">
    <property type="nucleotide sequence ID" value="NZ_FQZS01000014.1"/>
</dbReference>
<protein>
    <recommendedName>
        <fullName evidence="6">Transporter</fullName>
    </recommendedName>
</protein>
<dbReference type="STRING" id="1122184.SAMN02745176_02188"/>
<organism evidence="8 9">
    <name type="scientific">Lutispora thermophila DSM 19022</name>
    <dbReference type="NCBI Taxonomy" id="1122184"/>
    <lineage>
        <taxon>Bacteria</taxon>
        <taxon>Bacillati</taxon>
        <taxon>Bacillota</taxon>
        <taxon>Clostridia</taxon>
        <taxon>Lutisporales</taxon>
        <taxon>Lutisporaceae</taxon>
        <taxon>Lutispora</taxon>
    </lineage>
</organism>
<comment type="subcellular location">
    <subcellularLocation>
        <location evidence="1">Membrane</location>
        <topology evidence="1">Multi-pass membrane protein</topology>
    </subcellularLocation>
</comment>
<proteinExistence type="inferred from homology"/>
<feature type="transmembrane region" description="Helical" evidence="7">
    <location>
        <begin position="338"/>
        <end position="360"/>
    </location>
</feature>
<evidence type="ECO:0000256" key="4">
    <source>
        <dbReference type="ARBA" id="ARBA00022989"/>
    </source>
</evidence>